<dbReference type="InterPro" id="IPR051610">
    <property type="entry name" value="GPI/OXD"/>
</dbReference>
<feature type="domain" description="Cupin type-2" evidence="2">
    <location>
        <begin position="39"/>
        <end position="105"/>
    </location>
</feature>
<dbReference type="Proteomes" id="UP000235589">
    <property type="component" value="Chromosome"/>
</dbReference>
<dbReference type="PANTHER" id="PTHR35848:SF6">
    <property type="entry name" value="CUPIN TYPE-2 DOMAIN-CONTAINING PROTEIN"/>
    <property type="match status" value="1"/>
</dbReference>
<dbReference type="KEGG" id="mpec:B9O19_00745"/>
<dbReference type="SUPFAM" id="SSF51182">
    <property type="entry name" value="RmlC-like cupins"/>
    <property type="match status" value="1"/>
</dbReference>
<proteinExistence type="predicted"/>
<evidence type="ECO:0000256" key="1">
    <source>
        <dbReference type="ARBA" id="ARBA00022723"/>
    </source>
</evidence>
<evidence type="ECO:0000259" key="2">
    <source>
        <dbReference type="Pfam" id="PF07883"/>
    </source>
</evidence>
<evidence type="ECO:0000313" key="3">
    <source>
        <dbReference type="EMBL" id="AUO18928.1"/>
    </source>
</evidence>
<dbReference type="InterPro" id="IPR011051">
    <property type="entry name" value="RmlC_Cupin_sf"/>
</dbReference>
<dbReference type="InterPro" id="IPR014710">
    <property type="entry name" value="RmlC-like_jellyroll"/>
</dbReference>
<keyword evidence="4" id="KW-1185">Reference proteome</keyword>
<name>A0A2K9P2S7_9FIRM</name>
<dbReference type="OrthoDB" id="9797047at2"/>
<accession>A0A2K9P2S7</accession>
<dbReference type="InterPro" id="IPR013096">
    <property type="entry name" value="Cupin_2"/>
</dbReference>
<protein>
    <submittedName>
        <fullName evidence="3">Cupin 2 conserved barrel domain protein</fullName>
    </submittedName>
</protein>
<reference evidence="3 4" key="1">
    <citation type="submission" date="2017-04" db="EMBL/GenBank/DDBJ databases">
        <title>Monoglobus pectinilyticus 14 draft genome.</title>
        <authorList>
            <person name="Kim C."/>
            <person name="Rosendale D.I."/>
            <person name="Kelly W.J."/>
            <person name="Tannock G.W."/>
            <person name="Patchett M.L."/>
            <person name="Jordens J.Z."/>
        </authorList>
    </citation>
    <scope>NUCLEOTIDE SEQUENCE [LARGE SCALE GENOMIC DNA]</scope>
    <source>
        <strain evidence="3 4">14</strain>
    </source>
</reference>
<dbReference type="Gene3D" id="2.60.120.10">
    <property type="entry name" value="Jelly Rolls"/>
    <property type="match status" value="1"/>
</dbReference>
<dbReference type="GeneID" id="98062169"/>
<dbReference type="AlphaFoldDB" id="A0A2K9P2S7"/>
<sequence length="109" mass="12050">MIINFNEIEETVIPNFNGGEKNVASHMFVDKNNKIMYGCLEPGASIGLHTHDTSSEIIYILNGTGKVLYDGEYESVSEGLCHYCPKGHSHSLINDSKSNLVFFAVVPEQ</sequence>
<gene>
    <name evidence="3" type="ORF">B9O19_00745</name>
</gene>
<dbReference type="EMBL" id="CP020991">
    <property type="protein sequence ID" value="AUO18928.1"/>
    <property type="molecule type" value="Genomic_DNA"/>
</dbReference>
<dbReference type="Pfam" id="PF07883">
    <property type="entry name" value="Cupin_2"/>
    <property type="match status" value="1"/>
</dbReference>
<keyword evidence="1" id="KW-0479">Metal-binding</keyword>
<dbReference type="PANTHER" id="PTHR35848">
    <property type="entry name" value="OXALATE-BINDING PROTEIN"/>
    <property type="match status" value="1"/>
</dbReference>
<evidence type="ECO:0000313" key="4">
    <source>
        <dbReference type="Proteomes" id="UP000235589"/>
    </source>
</evidence>
<organism evidence="3 4">
    <name type="scientific">Monoglobus pectinilyticus</name>
    <dbReference type="NCBI Taxonomy" id="1981510"/>
    <lineage>
        <taxon>Bacteria</taxon>
        <taxon>Bacillati</taxon>
        <taxon>Bacillota</taxon>
        <taxon>Clostridia</taxon>
        <taxon>Monoglobales</taxon>
        <taxon>Monoglobaceae</taxon>
        <taxon>Monoglobus</taxon>
    </lineage>
</organism>
<dbReference type="RefSeq" id="WP_102365177.1">
    <property type="nucleotide sequence ID" value="NZ_CP020991.1"/>
</dbReference>
<dbReference type="GO" id="GO:0046872">
    <property type="term" value="F:metal ion binding"/>
    <property type="evidence" value="ECO:0007669"/>
    <property type="project" value="UniProtKB-KW"/>
</dbReference>